<protein>
    <submittedName>
        <fullName evidence="4">Carbohydrate kinase</fullName>
    </submittedName>
</protein>
<dbReference type="PANTHER" id="PTHR10584">
    <property type="entry name" value="SUGAR KINASE"/>
    <property type="match status" value="1"/>
</dbReference>
<sequence length="313" mass="33548">MMSEKYIVVVGGLNLDIAGLSGPIYREFDSNIGDITTNAGGVGHNIAQNLTSLEVPTYLVTVYGDDHFGDILVNECQKANISLEYAEQLAGKKSSTYLYVTDNNGDMVTAINDMKIVDEITPDFLADKLDFINGATLCVIDGNISKASIDWLAAHVTVPIFVDPVSVAKADRFLDALDKIDTIKPNEYEAELFTGIKVVDEETAKQAAQAMLDKGIENVYISLGAKGMLAATGDKAVLVEPMVDKIVSTNGAGDCTMATLAWARFQYGGVLDVEEACQFAQAAASITIESNQAVSPDLNVRDVVRRAVENYGG</sequence>
<dbReference type="InterPro" id="IPR011611">
    <property type="entry name" value="PfkB_dom"/>
</dbReference>
<evidence type="ECO:0000313" key="4">
    <source>
        <dbReference type="EMBL" id="AMB99908.1"/>
    </source>
</evidence>
<evidence type="ECO:0000313" key="5">
    <source>
        <dbReference type="Proteomes" id="UP000062260"/>
    </source>
</evidence>
<dbReference type="PANTHER" id="PTHR10584:SF166">
    <property type="entry name" value="RIBOKINASE"/>
    <property type="match status" value="1"/>
</dbReference>
<reference evidence="4 5" key="1">
    <citation type="journal article" date="2016" name="Genome Announc.">
        <title>Complete Genome Sequences of Aerococcus christensenii CCUG 28831T, Aerococcus sanguinicola CCUG 43001T, Aerococcus urinae CCUG 36881T, Aerococcus urinaeequi CCUG 28094T, Aerococcus urinaehominis CCUG 42038 BT, and Aerococcus viridans CCUG 4311T.</title>
        <authorList>
            <person name="Carkaci D."/>
            <person name="Dargis R."/>
            <person name="Nielsen X.C."/>
            <person name="Skovgaard O."/>
            <person name="Fuursted K."/>
            <person name="Christensen J.J."/>
        </authorList>
    </citation>
    <scope>NUCLEOTIDE SEQUENCE [LARGE SCALE GENOMIC DNA]</scope>
    <source>
        <strain evidence="4 5">CCUG42038B</strain>
    </source>
</reference>
<accession>A0A109RH29</accession>
<dbReference type="GO" id="GO:0016301">
    <property type="term" value="F:kinase activity"/>
    <property type="evidence" value="ECO:0007669"/>
    <property type="project" value="UniProtKB-KW"/>
</dbReference>
<keyword evidence="1" id="KW-0808">Transferase</keyword>
<dbReference type="Pfam" id="PF00294">
    <property type="entry name" value="PfkB"/>
    <property type="match status" value="1"/>
</dbReference>
<name>A0A109RH29_9LACT</name>
<dbReference type="Proteomes" id="UP000062260">
    <property type="component" value="Chromosome"/>
</dbReference>
<keyword evidence="5" id="KW-1185">Reference proteome</keyword>
<dbReference type="Gene3D" id="3.40.1190.20">
    <property type="match status" value="1"/>
</dbReference>
<evidence type="ECO:0000256" key="2">
    <source>
        <dbReference type="ARBA" id="ARBA00022777"/>
    </source>
</evidence>
<dbReference type="STRING" id="128944.AWM75_07965"/>
<organism evidence="4 5">
    <name type="scientific">Aerococcus urinaehominis</name>
    <dbReference type="NCBI Taxonomy" id="128944"/>
    <lineage>
        <taxon>Bacteria</taxon>
        <taxon>Bacillati</taxon>
        <taxon>Bacillota</taxon>
        <taxon>Bacilli</taxon>
        <taxon>Lactobacillales</taxon>
        <taxon>Aerococcaceae</taxon>
        <taxon>Aerococcus</taxon>
    </lineage>
</organism>
<dbReference type="CDD" id="cd01941">
    <property type="entry name" value="YeiC_kinase_like"/>
    <property type="match status" value="1"/>
</dbReference>
<gene>
    <name evidence="4" type="ORF">AWM75_07965</name>
</gene>
<dbReference type="AlphaFoldDB" id="A0A109RH29"/>
<keyword evidence="2 4" id="KW-0418">Kinase</keyword>
<proteinExistence type="predicted"/>
<evidence type="ECO:0000256" key="1">
    <source>
        <dbReference type="ARBA" id="ARBA00022679"/>
    </source>
</evidence>
<dbReference type="OrthoDB" id="9806249at2"/>
<dbReference type="SUPFAM" id="SSF53613">
    <property type="entry name" value="Ribokinase-like"/>
    <property type="match status" value="1"/>
</dbReference>
<dbReference type="KEGG" id="auh:AWM75_07965"/>
<dbReference type="EMBL" id="CP014163">
    <property type="protein sequence ID" value="AMB99908.1"/>
    <property type="molecule type" value="Genomic_DNA"/>
</dbReference>
<dbReference type="InterPro" id="IPR029056">
    <property type="entry name" value="Ribokinase-like"/>
</dbReference>
<reference evidence="5" key="2">
    <citation type="submission" date="2016-01" db="EMBL/GenBank/DDBJ databases">
        <title>Six Aerococcus type strain genome sequencing and assembly using PacBio and Illumina Hiseq.</title>
        <authorList>
            <person name="Carkaci D."/>
            <person name="Dargis R."/>
            <person name="Nielsen X.C."/>
            <person name="Skovgaard O."/>
            <person name="Fuursted K."/>
            <person name="Christensen J.J."/>
        </authorList>
    </citation>
    <scope>NUCLEOTIDE SEQUENCE [LARGE SCALE GENOMIC DNA]</scope>
    <source>
        <strain evidence="5">CCUG42038B</strain>
    </source>
</reference>
<evidence type="ECO:0000259" key="3">
    <source>
        <dbReference type="Pfam" id="PF00294"/>
    </source>
</evidence>
<feature type="domain" description="Carbohydrate kinase PfkB" evidence="3">
    <location>
        <begin position="5"/>
        <end position="295"/>
    </location>
</feature>